<dbReference type="SUPFAM" id="SSF82171">
    <property type="entry name" value="DPP6 N-terminal domain-like"/>
    <property type="match status" value="1"/>
</dbReference>
<dbReference type="GO" id="GO:0006508">
    <property type="term" value="P:proteolysis"/>
    <property type="evidence" value="ECO:0007669"/>
    <property type="project" value="UniProtKB-KW"/>
</dbReference>
<evidence type="ECO:0000313" key="7">
    <source>
        <dbReference type="EMBL" id="GLP95105.1"/>
    </source>
</evidence>
<feature type="compositionally biased region" description="Polar residues" evidence="3">
    <location>
        <begin position="21"/>
        <end position="39"/>
    </location>
</feature>
<evidence type="ECO:0000256" key="4">
    <source>
        <dbReference type="SAM" id="SignalP"/>
    </source>
</evidence>
<feature type="signal peptide" evidence="4">
    <location>
        <begin position="1"/>
        <end position="20"/>
    </location>
</feature>
<dbReference type="Gene3D" id="2.140.10.30">
    <property type="entry name" value="Dipeptidylpeptidase IV, N-terminal domain"/>
    <property type="match status" value="1"/>
</dbReference>
<dbReference type="EMBL" id="BSNC01000001">
    <property type="protein sequence ID" value="GLP95105.1"/>
    <property type="molecule type" value="Genomic_DNA"/>
</dbReference>
<reference evidence="7" key="2">
    <citation type="submission" date="2023-01" db="EMBL/GenBank/DDBJ databases">
        <title>Draft genome sequence of Paraferrimonas sedimenticola strain NBRC 101628.</title>
        <authorList>
            <person name="Sun Q."/>
            <person name="Mori K."/>
        </authorList>
    </citation>
    <scope>NUCLEOTIDE SEQUENCE</scope>
    <source>
        <strain evidence="7">NBRC 101628</strain>
    </source>
</reference>
<dbReference type="InterPro" id="IPR029058">
    <property type="entry name" value="AB_hydrolase_fold"/>
</dbReference>
<feature type="domain" description="Dipeptidylpeptidase IV N-terminal" evidence="6">
    <location>
        <begin position="147"/>
        <end position="469"/>
    </location>
</feature>
<dbReference type="Pfam" id="PF00326">
    <property type="entry name" value="Peptidase_S9"/>
    <property type="match status" value="1"/>
</dbReference>
<reference evidence="7" key="1">
    <citation type="journal article" date="2014" name="Int. J. Syst. Evol. Microbiol.">
        <title>Complete genome sequence of Corynebacterium casei LMG S-19264T (=DSM 44701T), isolated from a smear-ripened cheese.</title>
        <authorList>
            <consortium name="US DOE Joint Genome Institute (JGI-PGF)"/>
            <person name="Walter F."/>
            <person name="Albersmeier A."/>
            <person name="Kalinowski J."/>
            <person name="Ruckert C."/>
        </authorList>
    </citation>
    <scope>NUCLEOTIDE SEQUENCE</scope>
    <source>
        <strain evidence="7">NBRC 101628</strain>
    </source>
</reference>
<dbReference type="GO" id="GO:0004252">
    <property type="term" value="F:serine-type endopeptidase activity"/>
    <property type="evidence" value="ECO:0007669"/>
    <property type="project" value="InterPro"/>
</dbReference>
<dbReference type="InterPro" id="IPR050278">
    <property type="entry name" value="Serine_Prot_S9B/DPPIV"/>
</dbReference>
<dbReference type="PANTHER" id="PTHR11731">
    <property type="entry name" value="PROTEASE FAMILY S9B,C DIPEPTIDYL-PEPTIDASE IV-RELATED"/>
    <property type="match status" value="1"/>
</dbReference>
<name>A0AA37RQP3_9GAMM</name>
<keyword evidence="8" id="KW-1185">Reference proteome</keyword>
<dbReference type="GO" id="GO:0008239">
    <property type="term" value="F:dipeptidyl-peptidase activity"/>
    <property type="evidence" value="ECO:0007669"/>
    <property type="project" value="TreeGrafter"/>
</dbReference>
<dbReference type="RefSeq" id="WP_245837141.1">
    <property type="nucleotide sequence ID" value="NZ_BSNC01000001.1"/>
</dbReference>
<dbReference type="Gene3D" id="3.40.50.1820">
    <property type="entry name" value="alpha/beta hydrolase"/>
    <property type="match status" value="1"/>
</dbReference>
<dbReference type="SUPFAM" id="SSF53474">
    <property type="entry name" value="alpha/beta-Hydrolases"/>
    <property type="match status" value="1"/>
</dbReference>
<evidence type="ECO:0000256" key="3">
    <source>
        <dbReference type="SAM" id="MobiDB-lite"/>
    </source>
</evidence>
<evidence type="ECO:0000313" key="8">
    <source>
        <dbReference type="Proteomes" id="UP001161422"/>
    </source>
</evidence>
<evidence type="ECO:0000259" key="6">
    <source>
        <dbReference type="Pfam" id="PF00930"/>
    </source>
</evidence>
<dbReference type="PROSITE" id="PS00708">
    <property type="entry name" value="PRO_ENDOPEP_SER"/>
    <property type="match status" value="1"/>
</dbReference>
<proteinExistence type="predicted"/>
<keyword evidence="1" id="KW-0645">Protease</keyword>
<dbReference type="PANTHER" id="PTHR11731:SF193">
    <property type="entry name" value="DIPEPTIDYL PEPTIDASE 9"/>
    <property type="match status" value="1"/>
</dbReference>
<dbReference type="InterPro" id="IPR002471">
    <property type="entry name" value="Pept_S9_AS"/>
</dbReference>
<dbReference type="PROSITE" id="PS51257">
    <property type="entry name" value="PROKAR_LIPOPROTEIN"/>
    <property type="match status" value="1"/>
</dbReference>
<keyword evidence="4" id="KW-0732">Signal</keyword>
<evidence type="ECO:0000256" key="1">
    <source>
        <dbReference type="ARBA" id="ARBA00022670"/>
    </source>
</evidence>
<feature type="chain" id="PRO_5041225680" evidence="4">
    <location>
        <begin position="21"/>
        <end position="754"/>
    </location>
</feature>
<sequence>MRFTRLAWLGMAGLMLGACSQGDTSSDSKPASQTPAPVENNLTMQRLLGSPNLSGPGMNQVKMSPDGARVTFLRGKEDNKEQLDLWEYNIADGKTQMLVDSVELLGGAKEVLSEEEKARRERQRIKGSGIVSYSWNESGDALLFPLGGDVYLKPLAGEVKRLTNTEAFETDIKFSPKSNFVSFIRDRDLFVINVESGRETRLTTGATDTIAHGVAEFVAQEELSRYTGYWWSPDESKIAFTRIDESPVKMVNRYEMDSDGAVTTIAQRYPFAGSDNVLIELGVVGIDDKQVNWLDLGEEQDIYLARVNWSGSDNVLVQRMPRDQMQLDLIAYSANGDSQKTLLNETTEVWINLHKDLKPLKNTEQFVWASERSGFKHLYLYQNSGELVGALTSGDWVVDKLVQLDEANGDVYFLGFKDGTTEKHLYRASLTPNPASIERISQQPGWHSVAMGKDTRTYLDSFSSQDTPPQVALRNVADDSLVTFLNANTLDDSHPYHEYLEGHAASEFGQLKGADGTMLDYRIFFPPNMEKGKRYPAVLTPYGGPHGHRVANRWELSQNQMFAREGFVVLVVDGRGSYNRGVAFEAGVKNAMGTVEVEDQIAAAKYLQSLDYVDPERIGFHGWSYGGYMTIMMMAKAPELIKVGVSGAPVTDWGLYDTAYTERYLGHPKAPGEVYKKSSVFPYVDGISGKLLLIHGMADDNVFFDHSVKFMAEMQKKNIAFDLMTYPGQKHGIRGEATKNHVANLRLNYFKTHL</sequence>
<comment type="caution">
    <text evidence="7">The sequence shown here is derived from an EMBL/GenBank/DDBJ whole genome shotgun (WGS) entry which is preliminary data.</text>
</comment>
<feature type="domain" description="Peptidase S9 prolyl oligopeptidase catalytic" evidence="5">
    <location>
        <begin position="558"/>
        <end position="754"/>
    </location>
</feature>
<dbReference type="InterPro" id="IPR002469">
    <property type="entry name" value="Peptidase_S9B_N"/>
</dbReference>
<dbReference type="InterPro" id="IPR001375">
    <property type="entry name" value="Peptidase_S9_cat"/>
</dbReference>
<organism evidence="7 8">
    <name type="scientific">Paraferrimonas sedimenticola</name>
    <dbReference type="NCBI Taxonomy" id="375674"/>
    <lineage>
        <taxon>Bacteria</taxon>
        <taxon>Pseudomonadati</taxon>
        <taxon>Pseudomonadota</taxon>
        <taxon>Gammaproteobacteria</taxon>
        <taxon>Alteromonadales</taxon>
        <taxon>Ferrimonadaceae</taxon>
        <taxon>Paraferrimonas</taxon>
    </lineage>
</organism>
<dbReference type="Proteomes" id="UP001161422">
    <property type="component" value="Unassembled WGS sequence"/>
</dbReference>
<evidence type="ECO:0000256" key="2">
    <source>
        <dbReference type="ARBA" id="ARBA00022801"/>
    </source>
</evidence>
<accession>A0AA37RQP3</accession>
<dbReference type="Pfam" id="PF00930">
    <property type="entry name" value="DPPIV_N"/>
    <property type="match status" value="1"/>
</dbReference>
<evidence type="ECO:0000259" key="5">
    <source>
        <dbReference type="Pfam" id="PF00326"/>
    </source>
</evidence>
<gene>
    <name evidence="7" type="ORF">GCM10007895_04110</name>
</gene>
<keyword evidence="2" id="KW-0378">Hydrolase</keyword>
<feature type="region of interest" description="Disordered" evidence="3">
    <location>
        <begin position="20"/>
        <end position="39"/>
    </location>
</feature>
<protein>
    <submittedName>
        <fullName evidence="7">Peptidase S9</fullName>
    </submittedName>
</protein>
<dbReference type="AlphaFoldDB" id="A0AA37RQP3"/>